<evidence type="ECO:0000256" key="5">
    <source>
        <dbReference type="ARBA" id="ARBA00023235"/>
    </source>
</evidence>
<reference evidence="13" key="1">
    <citation type="submission" date="2021-11" db="EMBL/GenBank/DDBJ databases">
        <title>A Novel Adlercreutzia Species, isolated from a Allomyrina dichotoma larva feces.</title>
        <authorList>
            <person name="Suh M.K."/>
        </authorList>
    </citation>
    <scope>NUCLEOTIDE SEQUENCE</scope>
    <source>
        <strain evidence="13">JBNU-10</strain>
    </source>
</reference>
<dbReference type="InterPro" id="IPR016055">
    <property type="entry name" value="A-D-PHexomutase_a/b/a-I/II/III"/>
</dbReference>
<keyword evidence="4 6" id="KW-0460">Magnesium</keyword>
<protein>
    <recommendedName>
        <fullName evidence="6 8">Phosphoglucosamine mutase</fullName>
        <ecNumber evidence="6 8">5.4.2.10</ecNumber>
    </recommendedName>
</protein>
<dbReference type="Pfam" id="PF02879">
    <property type="entry name" value="PGM_PMM_II"/>
    <property type="match status" value="1"/>
</dbReference>
<dbReference type="PANTHER" id="PTHR42946:SF1">
    <property type="entry name" value="PHOSPHOGLUCOMUTASE (ALPHA-D-GLUCOSE-1,6-BISPHOSPHATE-DEPENDENT)"/>
    <property type="match status" value="1"/>
</dbReference>
<dbReference type="Gene3D" id="3.40.120.10">
    <property type="entry name" value="Alpha-D-Glucose-1,6-Bisphosphate, subunit A, domain 3"/>
    <property type="match status" value="3"/>
</dbReference>
<evidence type="ECO:0000259" key="12">
    <source>
        <dbReference type="Pfam" id="PF02880"/>
    </source>
</evidence>
<comment type="cofactor">
    <cofactor evidence="6">
        <name>Mg(2+)</name>
        <dbReference type="ChEBI" id="CHEBI:18420"/>
    </cofactor>
    <text evidence="6">Binds 1 Mg(2+) ion per subunit.</text>
</comment>
<evidence type="ECO:0000256" key="6">
    <source>
        <dbReference type="HAMAP-Rule" id="MF_01554"/>
    </source>
</evidence>
<feature type="binding site" evidence="6">
    <location>
        <position position="252"/>
    </location>
    <ligand>
        <name>Mg(2+)</name>
        <dbReference type="ChEBI" id="CHEBI:18420"/>
    </ligand>
</feature>
<comment type="PTM">
    <text evidence="6">Activated by phosphorylation.</text>
</comment>
<dbReference type="InterPro" id="IPR005846">
    <property type="entry name" value="A-D-PHexomutase_a/b/a-III"/>
</dbReference>
<evidence type="ECO:0000313" key="13">
    <source>
        <dbReference type="EMBL" id="MCI2242852.1"/>
    </source>
</evidence>
<dbReference type="InterPro" id="IPR005845">
    <property type="entry name" value="A-D-PHexomutase_a/b/a-II"/>
</dbReference>
<name>A0ABS9WJX6_9ACTN</name>
<dbReference type="InterPro" id="IPR005841">
    <property type="entry name" value="Alpha-D-phosphohexomutase_SF"/>
</dbReference>
<evidence type="ECO:0000256" key="3">
    <source>
        <dbReference type="ARBA" id="ARBA00022723"/>
    </source>
</evidence>
<feature type="active site" description="Phosphoserine intermediate" evidence="6">
    <location>
        <position position="95"/>
    </location>
</feature>
<dbReference type="Proteomes" id="UP001430755">
    <property type="component" value="Unassembled WGS sequence"/>
</dbReference>
<feature type="domain" description="Alpha-D-phosphohexomutase alpha/beta/alpha" evidence="12">
    <location>
        <begin position="267"/>
        <end position="378"/>
    </location>
</feature>
<dbReference type="InterPro" id="IPR006352">
    <property type="entry name" value="GlmM_bact"/>
</dbReference>
<dbReference type="NCBIfam" id="TIGR01455">
    <property type="entry name" value="glmM"/>
    <property type="match status" value="1"/>
</dbReference>
<evidence type="ECO:0000256" key="4">
    <source>
        <dbReference type="ARBA" id="ARBA00022842"/>
    </source>
</evidence>
<dbReference type="Pfam" id="PF02880">
    <property type="entry name" value="PGM_PMM_III"/>
    <property type="match status" value="1"/>
</dbReference>
<dbReference type="SUPFAM" id="SSF55957">
    <property type="entry name" value="Phosphoglucomutase, C-terminal domain"/>
    <property type="match status" value="1"/>
</dbReference>
<dbReference type="Gene3D" id="3.30.310.50">
    <property type="entry name" value="Alpha-D-phosphohexomutase, C-terminal domain"/>
    <property type="match status" value="1"/>
</dbReference>
<feature type="binding site" evidence="6">
    <location>
        <position position="254"/>
    </location>
    <ligand>
        <name>Mg(2+)</name>
        <dbReference type="ChEBI" id="CHEBI:18420"/>
    </ligand>
</feature>
<comment type="catalytic activity">
    <reaction evidence="6 8">
        <text>alpha-D-glucosamine 1-phosphate = D-glucosamine 6-phosphate</text>
        <dbReference type="Rhea" id="RHEA:23424"/>
        <dbReference type="ChEBI" id="CHEBI:58516"/>
        <dbReference type="ChEBI" id="CHEBI:58725"/>
        <dbReference type="EC" id="5.4.2.10"/>
    </reaction>
</comment>
<dbReference type="EC" id="5.4.2.10" evidence="6 8"/>
<evidence type="ECO:0000256" key="7">
    <source>
        <dbReference type="RuleBase" id="RU004326"/>
    </source>
</evidence>
<keyword evidence="5 6" id="KW-0413">Isomerase</keyword>
<evidence type="ECO:0000259" key="10">
    <source>
        <dbReference type="Pfam" id="PF02878"/>
    </source>
</evidence>
<dbReference type="InterPro" id="IPR050060">
    <property type="entry name" value="Phosphoglucosamine_mutase"/>
</dbReference>
<dbReference type="PANTHER" id="PTHR42946">
    <property type="entry name" value="PHOSPHOHEXOSE MUTASE"/>
    <property type="match status" value="1"/>
</dbReference>
<feature type="modified residue" description="Phosphoserine" evidence="6">
    <location>
        <position position="95"/>
    </location>
</feature>
<keyword evidence="2 6" id="KW-0597">Phosphoprotein</keyword>
<evidence type="ECO:0000256" key="8">
    <source>
        <dbReference type="RuleBase" id="RU004327"/>
    </source>
</evidence>
<dbReference type="InterPro" id="IPR005843">
    <property type="entry name" value="A-D-PHexomutase_C"/>
</dbReference>
<dbReference type="SUPFAM" id="SSF53738">
    <property type="entry name" value="Phosphoglucomutase, first 3 domains"/>
    <property type="match status" value="3"/>
</dbReference>
<dbReference type="GO" id="GO:0008966">
    <property type="term" value="F:phosphoglucosamine mutase activity"/>
    <property type="evidence" value="ECO:0007669"/>
    <property type="project" value="UniProtKB-EC"/>
</dbReference>
<comment type="function">
    <text evidence="6 8">Catalyzes the conversion of glucosamine-6-phosphate to glucosamine-1-phosphate.</text>
</comment>
<evidence type="ECO:0000313" key="14">
    <source>
        <dbReference type="Proteomes" id="UP001430755"/>
    </source>
</evidence>
<dbReference type="EMBL" id="JAJMLW010000004">
    <property type="protein sequence ID" value="MCI2242852.1"/>
    <property type="molecule type" value="Genomic_DNA"/>
</dbReference>
<comment type="similarity">
    <text evidence="1 6 7">Belongs to the phosphohexose mutase family.</text>
</comment>
<evidence type="ECO:0000259" key="11">
    <source>
        <dbReference type="Pfam" id="PF02879"/>
    </source>
</evidence>
<dbReference type="CDD" id="cd05802">
    <property type="entry name" value="GlmM"/>
    <property type="match status" value="1"/>
</dbReference>
<feature type="binding site" evidence="6">
    <location>
        <position position="250"/>
    </location>
    <ligand>
        <name>Mg(2+)</name>
        <dbReference type="ChEBI" id="CHEBI:18420"/>
    </ligand>
</feature>
<proteinExistence type="inferred from homology"/>
<keyword evidence="14" id="KW-1185">Reference proteome</keyword>
<organism evidence="13 14">
    <name type="scientific">Adlercreutzia faecimuris</name>
    <dbReference type="NCBI Taxonomy" id="2897341"/>
    <lineage>
        <taxon>Bacteria</taxon>
        <taxon>Bacillati</taxon>
        <taxon>Actinomycetota</taxon>
        <taxon>Coriobacteriia</taxon>
        <taxon>Eggerthellales</taxon>
        <taxon>Eggerthellaceae</taxon>
        <taxon>Adlercreutzia</taxon>
    </lineage>
</organism>
<dbReference type="InterPro" id="IPR036900">
    <property type="entry name" value="A-D-PHexomutase_C_sf"/>
</dbReference>
<dbReference type="PRINTS" id="PR00509">
    <property type="entry name" value="PGMPMM"/>
</dbReference>
<dbReference type="PROSITE" id="PS00710">
    <property type="entry name" value="PGM_PMM"/>
    <property type="match status" value="1"/>
</dbReference>
<dbReference type="InterPro" id="IPR005844">
    <property type="entry name" value="A-D-PHexomutase_a/b/a-I"/>
</dbReference>
<accession>A0ABS9WJX6</accession>
<comment type="caution">
    <text evidence="13">The sequence shown here is derived from an EMBL/GenBank/DDBJ whole genome shotgun (WGS) entry which is preliminary data.</text>
</comment>
<feature type="domain" description="Alpha-D-phosphohexomutase alpha/beta/alpha" evidence="10">
    <location>
        <begin position="3"/>
        <end position="126"/>
    </location>
</feature>
<evidence type="ECO:0000259" key="9">
    <source>
        <dbReference type="Pfam" id="PF00408"/>
    </source>
</evidence>
<dbReference type="InterPro" id="IPR016066">
    <property type="entry name" value="A-D-PHexomutase_CS"/>
</dbReference>
<gene>
    <name evidence="6 13" type="primary">glmM</name>
    <name evidence="13" type="ORF">LPT13_10895</name>
</gene>
<dbReference type="Pfam" id="PF00408">
    <property type="entry name" value="PGM_PMM_IV"/>
    <property type="match status" value="1"/>
</dbReference>
<keyword evidence="3 6" id="KW-0479">Metal-binding</keyword>
<dbReference type="HAMAP" id="MF_01554_B">
    <property type="entry name" value="GlmM_B"/>
    <property type="match status" value="1"/>
</dbReference>
<evidence type="ECO:0000256" key="2">
    <source>
        <dbReference type="ARBA" id="ARBA00022553"/>
    </source>
</evidence>
<feature type="domain" description="Alpha-D-phosphohexomutase alpha/beta/alpha" evidence="11">
    <location>
        <begin position="165"/>
        <end position="260"/>
    </location>
</feature>
<dbReference type="Pfam" id="PF02878">
    <property type="entry name" value="PGM_PMM_I"/>
    <property type="match status" value="1"/>
</dbReference>
<evidence type="ECO:0000256" key="1">
    <source>
        <dbReference type="ARBA" id="ARBA00010231"/>
    </source>
</evidence>
<feature type="binding site" description="via phosphate group" evidence="6">
    <location>
        <position position="95"/>
    </location>
    <ligand>
        <name>Mg(2+)</name>
        <dbReference type="ChEBI" id="CHEBI:18420"/>
    </ligand>
</feature>
<feature type="domain" description="Alpha-D-phosphohexomutase C-terminal" evidence="9">
    <location>
        <begin position="383"/>
        <end position="449"/>
    </location>
</feature>
<sequence>MPRLFGTDGVRGVANTELTCELAYRLGQAAAVFLGESVVVGKDTRLSGDMLESALVAGITSAGGTALLAGVIPTPGVALLTRALGASGGVVISASHNPPEYNGIKLFDAAGFKLPDEVEDHIEGFVRGGGLEGLVERSKVTGENVVMPSGAALGVAIPLDEACEIYINHAVNSIRDQGIDFSGMTIALDAGHGASALTSAEALRRLGAEVIAINEDFDGTDINVECGSTHLAPLAALMEESGADVGIAHDGDADRVMMMAPGGIEIDGDVIEAVCALDMKERGVLPGNTAVSTVMCNLGFVHAMRDAGIDVVQTKVGDRYVLEEMRDKGYAIGGEQSGHMILLEHNSTGDGLMTACQFLAAVKRTGKPVAEAAAVMTRFPQVLINVRVRDKHTAAENPAIKAAVAAAEEALGDNGRVLLRPSGTEPVIRVMVEALDAEQAEAEAQKLAEVVEREG</sequence>
<dbReference type="RefSeq" id="WP_242166404.1">
    <property type="nucleotide sequence ID" value="NZ_JAJMLW010000004.1"/>
</dbReference>